<proteinExistence type="predicted"/>
<evidence type="ECO:0000313" key="1">
    <source>
        <dbReference type="EMBL" id="HIV01584.1"/>
    </source>
</evidence>
<sequence length="76" mass="8970">MNTDFKNLKKELEKNVKDFEKTTKLPLEDKVLNDYAPYLHNMKQEEVSGIIDEVFCDPDLKSLINYEKELYGANRD</sequence>
<reference evidence="1" key="1">
    <citation type="submission" date="2020-10" db="EMBL/GenBank/DDBJ databases">
        <authorList>
            <person name="Gilroy R."/>
        </authorList>
    </citation>
    <scope>NUCLEOTIDE SEQUENCE</scope>
    <source>
        <strain evidence="1">CHK186-9395</strain>
    </source>
</reference>
<gene>
    <name evidence="1" type="ORF">IAA62_03415</name>
</gene>
<comment type="caution">
    <text evidence="1">The sequence shown here is derived from an EMBL/GenBank/DDBJ whole genome shotgun (WGS) entry which is preliminary data.</text>
</comment>
<organism evidence="1 2">
    <name type="scientific">Candidatus Caccopulliclostridium gallistercoris</name>
    <dbReference type="NCBI Taxonomy" id="2840719"/>
    <lineage>
        <taxon>Bacteria</taxon>
        <taxon>Bacillati</taxon>
        <taxon>Bacillota</taxon>
        <taxon>Clostridia</taxon>
        <taxon>Candidatus Caccopulliclostridium</taxon>
    </lineage>
</organism>
<name>A0A9D1SYT6_9FIRM</name>
<reference evidence="1" key="2">
    <citation type="journal article" date="2021" name="PeerJ">
        <title>Extensive microbial diversity within the chicken gut microbiome revealed by metagenomics and culture.</title>
        <authorList>
            <person name="Gilroy R."/>
            <person name="Ravi A."/>
            <person name="Getino M."/>
            <person name="Pursley I."/>
            <person name="Horton D.L."/>
            <person name="Alikhan N.F."/>
            <person name="Baker D."/>
            <person name="Gharbi K."/>
            <person name="Hall N."/>
            <person name="Watson M."/>
            <person name="Adriaenssens E.M."/>
            <person name="Foster-Nyarko E."/>
            <person name="Jarju S."/>
            <person name="Secka A."/>
            <person name="Antonio M."/>
            <person name="Oren A."/>
            <person name="Chaudhuri R.R."/>
            <person name="La Ragione R."/>
            <person name="Hildebrand F."/>
            <person name="Pallen M.J."/>
        </authorList>
    </citation>
    <scope>NUCLEOTIDE SEQUENCE</scope>
    <source>
        <strain evidence="1">CHK186-9395</strain>
    </source>
</reference>
<accession>A0A9D1SYT6</accession>
<evidence type="ECO:0000313" key="2">
    <source>
        <dbReference type="Proteomes" id="UP000886861"/>
    </source>
</evidence>
<dbReference type="Proteomes" id="UP000886861">
    <property type="component" value="Unassembled WGS sequence"/>
</dbReference>
<dbReference type="AlphaFoldDB" id="A0A9D1SYT6"/>
<dbReference type="EMBL" id="DVOJ01000013">
    <property type="protein sequence ID" value="HIV01584.1"/>
    <property type="molecule type" value="Genomic_DNA"/>
</dbReference>
<protein>
    <submittedName>
        <fullName evidence="1">Uncharacterized protein</fullName>
    </submittedName>
</protein>